<keyword evidence="2" id="KW-1185">Reference proteome</keyword>
<dbReference type="EMBL" id="CM029042">
    <property type="protein sequence ID" value="KAG2615918.1"/>
    <property type="molecule type" value="Genomic_DNA"/>
</dbReference>
<name>A0A8T0U1N4_PANVG</name>
<reference evidence="1" key="1">
    <citation type="submission" date="2020-05" db="EMBL/GenBank/DDBJ databases">
        <title>WGS assembly of Panicum virgatum.</title>
        <authorList>
            <person name="Lovell J.T."/>
            <person name="Jenkins J."/>
            <person name="Shu S."/>
            <person name="Juenger T.E."/>
            <person name="Schmutz J."/>
        </authorList>
    </citation>
    <scope>NUCLEOTIDE SEQUENCE</scope>
    <source>
        <strain evidence="1">AP13</strain>
    </source>
</reference>
<gene>
    <name evidence="1" type="ORF">PVAP13_3NG055142</name>
</gene>
<dbReference type="AlphaFoldDB" id="A0A8T0U1N4"/>
<organism evidence="1 2">
    <name type="scientific">Panicum virgatum</name>
    <name type="common">Blackwell switchgrass</name>
    <dbReference type="NCBI Taxonomy" id="38727"/>
    <lineage>
        <taxon>Eukaryota</taxon>
        <taxon>Viridiplantae</taxon>
        <taxon>Streptophyta</taxon>
        <taxon>Embryophyta</taxon>
        <taxon>Tracheophyta</taxon>
        <taxon>Spermatophyta</taxon>
        <taxon>Magnoliopsida</taxon>
        <taxon>Liliopsida</taxon>
        <taxon>Poales</taxon>
        <taxon>Poaceae</taxon>
        <taxon>PACMAD clade</taxon>
        <taxon>Panicoideae</taxon>
        <taxon>Panicodae</taxon>
        <taxon>Paniceae</taxon>
        <taxon>Panicinae</taxon>
        <taxon>Panicum</taxon>
        <taxon>Panicum sect. Hiantes</taxon>
    </lineage>
</organism>
<comment type="caution">
    <text evidence="1">The sequence shown here is derived from an EMBL/GenBank/DDBJ whole genome shotgun (WGS) entry which is preliminary data.</text>
</comment>
<accession>A0A8T0U1N4</accession>
<protein>
    <submittedName>
        <fullName evidence="1">Uncharacterized protein</fullName>
    </submittedName>
</protein>
<evidence type="ECO:0000313" key="2">
    <source>
        <dbReference type="Proteomes" id="UP000823388"/>
    </source>
</evidence>
<sequence>MDMWDGKQFHQLLRVDARVLRKWLVIDLLKWLWNESKDNILEDIAGALKTICNTCVEKYI</sequence>
<dbReference type="Proteomes" id="UP000823388">
    <property type="component" value="Chromosome 3N"/>
</dbReference>
<proteinExistence type="predicted"/>
<evidence type="ECO:0000313" key="1">
    <source>
        <dbReference type="EMBL" id="KAG2615918.1"/>
    </source>
</evidence>